<dbReference type="Gene3D" id="3.40.50.720">
    <property type="entry name" value="NAD(P)-binding Rossmann-like Domain"/>
    <property type="match status" value="1"/>
</dbReference>
<dbReference type="InterPro" id="IPR057326">
    <property type="entry name" value="KR_dom"/>
</dbReference>
<dbReference type="RefSeq" id="WP_344612190.1">
    <property type="nucleotide sequence ID" value="NZ_BAAARV010000019.1"/>
</dbReference>
<accession>A0ABP5SYX2</accession>
<dbReference type="PRINTS" id="PR00081">
    <property type="entry name" value="GDHRDH"/>
</dbReference>
<organism evidence="4 5">
    <name type="scientific">Dactylosporangium salmoneum</name>
    <dbReference type="NCBI Taxonomy" id="53361"/>
    <lineage>
        <taxon>Bacteria</taxon>
        <taxon>Bacillati</taxon>
        <taxon>Actinomycetota</taxon>
        <taxon>Actinomycetes</taxon>
        <taxon>Micromonosporales</taxon>
        <taxon>Micromonosporaceae</taxon>
        <taxon>Dactylosporangium</taxon>
    </lineage>
</organism>
<dbReference type="SMART" id="SM00822">
    <property type="entry name" value="PKS_KR"/>
    <property type="match status" value="1"/>
</dbReference>
<name>A0ABP5SYX2_9ACTN</name>
<comment type="similarity">
    <text evidence="1">Belongs to the short-chain dehydrogenases/reductases (SDR) family.</text>
</comment>
<evidence type="ECO:0000313" key="5">
    <source>
        <dbReference type="Proteomes" id="UP001501444"/>
    </source>
</evidence>
<dbReference type="Pfam" id="PF00106">
    <property type="entry name" value="adh_short"/>
    <property type="match status" value="1"/>
</dbReference>
<evidence type="ECO:0000259" key="3">
    <source>
        <dbReference type="SMART" id="SM00822"/>
    </source>
</evidence>
<dbReference type="InterPro" id="IPR036291">
    <property type="entry name" value="NAD(P)-bd_dom_sf"/>
</dbReference>
<dbReference type="SUPFAM" id="SSF51735">
    <property type="entry name" value="NAD(P)-binding Rossmann-fold domains"/>
    <property type="match status" value="1"/>
</dbReference>
<comment type="caution">
    <text evidence="4">The sequence shown here is derived from an EMBL/GenBank/DDBJ whole genome shotgun (WGS) entry which is preliminary data.</text>
</comment>
<dbReference type="InterPro" id="IPR002347">
    <property type="entry name" value="SDR_fam"/>
</dbReference>
<dbReference type="Proteomes" id="UP001501444">
    <property type="component" value="Unassembled WGS sequence"/>
</dbReference>
<evidence type="ECO:0000256" key="1">
    <source>
        <dbReference type="ARBA" id="ARBA00006484"/>
    </source>
</evidence>
<dbReference type="EMBL" id="BAAARV010000019">
    <property type="protein sequence ID" value="GAA2339611.1"/>
    <property type="molecule type" value="Genomic_DNA"/>
</dbReference>
<evidence type="ECO:0000256" key="2">
    <source>
        <dbReference type="ARBA" id="ARBA00023002"/>
    </source>
</evidence>
<keyword evidence="5" id="KW-1185">Reference proteome</keyword>
<dbReference type="CDD" id="cd05233">
    <property type="entry name" value="SDR_c"/>
    <property type="match status" value="1"/>
</dbReference>
<gene>
    <name evidence="4" type="primary">fabG_3</name>
    <name evidence="4" type="ORF">GCM10010170_021880</name>
</gene>
<dbReference type="PANTHER" id="PTHR43391:SF86">
    <property type="entry name" value="SHORT-CHAIN DEHYDROGENASE_REDUCTASE FAMILY PROTEIN"/>
    <property type="match status" value="1"/>
</dbReference>
<dbReference type="PANTHER" id="PTHR43391">
    <property type="entry name" value="RETINOL DEHYDROGENASE-RELATED"/>
    <property type="match status" value="1"/>
</dbReference>
<feature type="domain" description="Ketoreductase" evidence="3">
    <location>
        <begin position="6"/>
        <end position="190"/>
    </location>
</feature>
<reference evidence="5" key="1">
    <citation type="journal article" date="2019" name="Int. J. Syst. Evol. Microbiol.">
        <title>The Global Catalogue of Microorganisms (GCM) 10K type strain sequencing project: providing services to taxonomists for standard genome sequencing and annotation.</title>
        <authorList>
            <consortium name="The Broad Institute Genomics Platform"/>
            <consortium name="The Broad Institute Genome Sequencing Center for Infectious Disease"/>
            <person name="Wu L."/>
            <person name="Ma J."/>
        </authorList>
    </citation>
    <scope>NUCLEOTIDE SEQUENCE [LARGE SCALE GENOMIC DNA]</scope>
    <source>
        <strain evidence="5">JCM 3272</strain>
    </source>
</reference>
<evidence type="ECO:0000313" key="4">
    <source>
        <dbReference type="EMBL" id="GAA2339611.1"/>
    </source>
</evidence>
<protein>
    <submittedName>
        <fullName evidence="4">3-oxoacyl-[acyl-carrier-protein] reductase</fullName>
    </submittedName>
</protein>
<keyword evidence="2" id="KW-0560">Oxidoreductase</keyword>
<sequence length="246" mass="25708">MMVSKRTALVTGASRGIGLAVARRLAAEGFALTLAARRPEPLHEAAAQLRALGAEVTAVPADVSDEAQAEAVAGEHLSRYDALDVLALCAGTGSVGSLDDYPVRRWDRQFAVNVRSAFLLVQRLLPALRTAAARSEHGARVVAIASITGVTAEPGLAAYSASKAALISLCESITVSEGAQGVTATAVSPGYVETDMTAWMHDRLDPAAMIRAEDVAELVAGVCRLSRTAVVPNIVMTRPGPQLWRA</sequence>
<proteinExistence type="inferred from homology"/>